<dbReference type="PATRIC" id="fig|1346791.3.peg.3718"/>
<dbReference type="Pfam" id="PF13358">
    <property type="entry name" value="DDE_3"/>
    <property type="match status" value="1"/>
</dbReference>
<dbReference type="PANTHER" id="PTHR46564:SF1">
    <property type="entry name" value="TRANSPOSASE"/>
    <property type="match status" value="1"/>
</dbReference>
<evidence type="ECO:0000313" key="2">
    <source>
        <dbReference type="EMBL" id="EQB30492.1"/>
    </source>
</evidence>
<comment type="caution">
    <text evidence="2">The sequence shown here is derived from an EMBL/GenBank/DDBJ whole genome shotgun (WGS) entry which is preliminary data.</text>
</comment>
<reference evidence="2 3" key="1">
    <citation type="journal article" date="2013" name="Genome Announc.">
        <title>Draft Genome Sequence of Sphingobium ummariense Strain RL-3, a Hexachlorocyclohexane-Degrading Bacterium.</title>
        <authorList>
            <person name="Kohli P."/>
            <person name="Dua A."/>
            <person name="Sangwan N."/>
            <person name="Oldach P."/>
            <person name="Khurana J.P."/>
            <person name="Lal R."/>
        </authorList>
    </citation>
    <scope>NUCLEOTIDE SEQUENCE [LARGE SCALE GENOMIC DNA]</scope>
    <source>
        <strain evidence="2 3">RL-3</strain>
    </source>
</reference>
<feature type="domain" description="Tc1-like transposase DDE" evidence="1">
    <location>
        <begin position="20"/>
        <end position="151"/>
    </location>
</feature>
<dbReference type="Gene3D" id="3.30.420.10">
    <property type="entry name" value="Ribonuclease H-like superfamily/Ribonuclease H"/>
    <property type="match status" value="1"/>
</dbReference>
<gene>
    <name evidence="2" type="ORF">M529_19270</name>
</gene>
<dbReference type="eggNOG" id="COG3335">
    <property type="taxonomic scope" value="Bacteria"/>
</dbReference>
<accession>T0J0Y5</accession>
<proteinExistence type="predicted"/>
<evidence type="ECO:0000259" key="1">
    <source>
        <dbReference type="Pfam" id="PF13358"/>
    </source>
</evidence>
<sequence>MARRRTQWKKYQGRLDPRKLVFIDETWVKTNMTPLRGWSKRGSKLVAKAPFGKWKTLTFVAALRCDRIDAPCVLDGPINGQLFTAYVEQFLVPTLSPGDIVIMDNLGNHKGQAVRKAIRAAGAKLLFLPPYSPDLNPIEQVFAKLKLLLRKAAERTVEATWQRIGQLLDAFPPHECANYLRNSGYASI</sequence>
<dbReference type="InterPro" id="IPR036397">
    <property type="entry name" value="RNaseH_sf"/>
</dbReference>
<keyword evidence="3" id="KW-1185">Reference proteome</keyword>
<protein>
    <submittedName>
        <fullName evidence="2">Transposase ISRm2011</fullName>
    </submittedName>
</protein>
<dbReference type="STRING" id="1346791.M529_19270"/>
<dbReference type="EMBL" id="AUWY01000120">
    <property type="protein sequence ID" value="EQB30492.1"/>
    <property type="molecule type" value="Genomic_DNA"/>
</dbReference>
<organism evidence="2 3">
    <name type="scientific">Sphingobium ummariense RL-3</name>
    <dbReference type="NCBI Taxonomy" id="1346791"/>
    <lineage>
        <taxon>Bacteria</taxon>
        <taxon>Pseudomonadati</taxon>
        <taxon>Pseudomonadota</taxon>
        <taxon>Alphaproteobacteria</taxon>
        <taxon>Sphingomonadales</taxon>
        <taxon>Sphingomonadaceae</taxon>
        <taxon>Sphingobium</taxon>
    </lineage>
</organism>
<dbReference type="PANTHER" id="PTHR46564">
    <property type="entry name" value="TRANSPOSASE"/>
    <property type="match status" value="1"/>
</dbReference>
<evidence type="ECO:0000313" key="3">
    <source>
        <dbReference type="Proteomes" id="UP000015523"/>
    </source>
</evidence>
<dbReference type="GO" id="GO:0003676">
    <property type="term" value="F:nucleic acid binding"/>
    <property type="evidence" value="ECO:0007669"/>
    <property type="project" value="InterPro"/>
</dbReference>
<dbReference type="AlphaFoldDB" id="T0J0Y5"/>
<dbReference type="NCBIfam" id="NF033545">
    <property type="entry name" value="transpos_IS630"/>
    <property type="match status" value="1"/>
</dbReference>
<name>T0J0Y5_9SPHN</name>
<dbReference type="InterPro" id="IPR038717">
    <property type="entry name" value="Tc1-like_DDE_dom"/>
</dbReference>
<dbReference type="Proteomes" id="UP000015523">
    <property type="component" value="Unassembled WGS sequence"/>
</dbReference>
<dbReference type="InterPro" id="IPR047655">
    <property type="entry name" value="Transpos_IS630-like"/>
</dbReference>